<dbReference type="AlphaFoldDB" id="A0A4Q7J2R0"/>
<dbReference type="Proteomes" id="UP000292003">
    <property type="component" value="Unassembled WGS sequence"/>
</dbReference>
<evidence type="ECO:0000313" key="2">
    <source>
        <dbReference type="Proteomes" id="UP000292003"/>
    </source>
</evidence>
<dbReference type="RefSeq" id="WP_130478445.1">
    <property type="nucleotide sequence ID" value="NZ_SFCC01000015.1"/>
</dbReference>
<dbReference type="EMBL" id="SFCC01000015">
    <property type="protein sequence ID" value="RZQ60872.1"/>
    <property type="molecule type" value="Genomic_DNA"/>
</dbReference>
<evidence type="ECO:0000313" key="1">
    <source>
        <dbReference type="EMBL" id="RZQ60872.1"/>
    </source>
</evidence>
<name>A0A4Q7J2R0_9PSEU</name>
<keyword evidence="2" id="KW-1185">Reference proteome</keyword>
<sequence length="105" mass="10857">MAVIVHRCTTCQHPDLFHSDRADGTLGPCSYGLCREPSHAFGPPEILPTWRPATLTGPAVPDPALTEPGTRGTGLGALCGCEDCWALFHAHASADDGAGHVAAVA</sequence>
<organism evidence="1 2">
    <name type="scientific">Amycolatopsis suaedae</name>
    <dbReference type="NCBI Taxonomy" id="2510978"/>
    <lineage>
        <taxon>Bacteria</taxon>
        <taxon>Bacillati</taxon>
        <taxon>Actinomycetota</taxon>
        <taxon>Actinomycetes</taxon>
        <taxon>Pseudonocardiales</taxon>
        <taxon>Pseudonocardiaceae</taxon>
        <taxon>Amycolatopsis</taxon>
    </lineage>
</organism>
<proteinExistence type="predicted"/>
<protein>
    <submittedName>
        <fullName evidence="1">Uncharacterized protein</fullName>
    </submittedName>
</protein>
<accession>A0A4Q7J2R0</accession>
<dbReference type="OrthoDB" id="4330685at2"/>
<gene>
    <name evidence="1" type="ORF">EWH70_27635</name>
</gene>
<comment type="caution">
    <text evidence="1">The sequence shown here is derived from an EMBL/GenBank/DDBJ whole genome shotgun (WGS) entry which is preliminary data.</text>
</comment>
<reference evidence="1 2" key="1">
    <citation type="submission" date="2019-02" db="EMBL/GenBank/DDBJ databases">
        <title>Draft genome sequence of Amycolatopsis sp. 8-3EHSu isolated from roots of Suaeda maritima.</title>
        <authorList>
            <person name="Duangmal K."/>
            <person name="Chantavorakit T."/>
        </authorList>
    </citation>
    <scope>NUCLEOTIDE SEQUENCE [LARGE SCALE GENOMIC DNA]</scope>
    <source>
        <strain evidence="1 2">8-3EHSu</strain>
    </source>
</reference>